<name>A0AA40K2U1_9PEZI</name>
<dbReference type="Gene3D" id="1.25.40.10">
    <property type="entry name" value="Tetratricopeptide repeat domain"/>
    <property type="match status" value="1"/>
</dbReference>
<comment type="caution">
    <text evidence="2">The sequence shown here is derived from an EMBL/GenBank/DDBJ whole genome shotgun (WGS) entry which is preliminary data.</text>
</comment>
<evidence type="ECO:0000313" key="2">
    <source>
        <dbReference type="EMBL" id="KAK0743864.1"/>
    </source>
</evidence>
<feature type="region of interest" description="Disordered" evidence="1">
    <location>
        <begin position="1"/>
        <end position="36"/>
    </location>
</feature>
<evidence type="ECO:0000313" key="3">
    <source>
        <dbReference type="Proteomes" id="UP001172155"/>
    </source>
</evidence>
<keyword evidence="3" id="KW-1185">Reference proteome</keyword>
<accession>A0AA40K2U1</accession>
<reference evidence="2" key="1">
    <citation type="submission" date="2023-06" db="EMBL/GenBank/DDBJ databases">
        <title>Genome-scale phylogeny and comparative genomics of the fungal order Sordariales.</title>
        <authorList>
            <consortium name="Lawrence Berkeley National Laboratory"/>
            <person name="Hensen N."/>
            <person name="Bonometti L."/>
            <person name="Westerberg I."/>
            <person name="Brannstrom I.O."/>
            <person name="Guillou S."/>
            <person name="Cros-Aarteil S."/>
            <person name="Calhoun S."/>
            <person name="Haridas S."/>
            <person name="Kuo A."/>
            <person name="Mondo S."/>
            <person name="Pangilinan J."/>
            <person name="Riley R."/>
            <person name="LaButti K."/>
            <person name="Andreopoulos B."/>
            <person name="Lipzen A."/>
            <person name="Chen C."/>
            <person name="Yanf M."/>
            <person name="Daum C."/>
            <person name="Ng V."/>
            <person name="Clum A."/>
            <person name="Steindorff A."/>
            <person name="Ohm R."/>
            <person name="Martin F."/>
            <person name="Silar P."/>
            <person name="Natvig D."/>
            <person name="Lalanne C."/>
            <person name="Gautier V."/>
            <person name="Ament-velasquez S.L."/>
            <person name="Kruys A."/>
            <person name="Hutchinson M.I."/>
            <person name="Powell A.J."/>
            <person name="Barry K."/>
            <person name="Miller A.N."/>
            <person name="Grigoriev I.V."/>
            <person name="Debuchy R."/>
            <person name="Gladieux P."/>
            <person name="Thoren M.H."/>
            <person name="Johannesson H."/>
        </authorList>
    </citation>
    <scope>NUCLEOTIDE SEQUENCE</scope>
    <source>
        <strain evidence="2">SMH3187-1</strain>
    </source>
</reference>
<proteinExistence type="predicted"/>
<organism evidence="2 3">
    <name type="scientific">Schizothecium vesticola</name>
    <dbReference type="NCBI Taxonomy" id="314040"/>
    <lineage>
        <taxon>Eukaryota</taxon>
        <taxon>Fungi</taxon>
        <taxon>Dikarya</taxon>
        <taxon>Ascomycota</taxon>
        <taxon>Pezizomycotina</taxon>
        <taxon>Sordariomycetes</taxon>
        <taxon>Sordariomycetidae</taxon>
        <taxon>Sordariales</taxon>
        <taxon>Schizotheciaceae</taxon>
        <taxon>Schizothecium</taxon>
    </lineage>
</organism>
<dbReference type="AlphaFoldDB" id="A0AA40K2U1"/>
<sequence>MASPLRGAGGQDSRSDSGSTTSPARSETDPDVAGIPLSYKGMSRTHLLSMWEAARTCSNGITPQDKEKMLNDVLDGLTHLQGATNEETTKVAYTLAGFYVDTSQSYKADKVLERQTQAYIERLGHDHRKTLQHVLHVAELLNAWNRSEDALGMLSKVREMRASRSRNASRIGKGHQKASG</sequence>
<dbReference type="EMBL" id="JAUKUD010000005">
    <property type="protein sequence ID" value="KAK0743864.1"/>
    <property type="molecule type" value="Genomic_DNA"/>
</dbReference>
<dbReference type="Proteomes" id="UP001172155">
    <property type="component" value="Unassembled WGS sequence"/>
</dbReference>
<feature type="compositionally biased region" description="Polar residues" evidence="1">
    <location>
        <begin position="16"/>
        <end position="25"/>
    </location>
</feature>
<evidence type="ECO:0000256" key="1">
    <source>
        <dbReference type="SAM" id="MobiDB-lite"/>
    </source>
</evidence>
<feature type="region of interest" description="Disordered" evidence="1">
    <location>
        <begin position="161"/>
        <end position="180"/>
    </location>
</feature>
<dbReference type="InterPro" id="IPR011990">
    <property type="entry name" value="TPR-like_helical_dom_sf"/>
</dbReference>
<protein>
    <submittedName>
        <fullName evidence="2">Uncharacterized protein</fullName>
    </submittedName>
</protein>
<gene>
    <name evidence="2" type="ORF">B0T18DRAFT_416051</name>
</gene>